<dbReference type="EMBL" id="SFAT01000113">
    <property type="protein sequence ID" value="TRU96629.1"/>
    <property type="molecule type" value="Genomic_DNA"/>
</dbReference>
<protein>
    <recommendedName>
        <fullName evidence="2">Mannosyl-glycoprotein endo-beta-N-acetylglucosamidase-like domain-containing protein</fullName>
    </recommendedName>
</protein>
<feature type="region of interest" description="Disordered" evidence="1">
    <location>
        <begin position="1"/>
        <end position="24"/>
    </location>
</feature>
<feature type="domain" description="Mannosyl-glycoprotein endo-beta-N-acetylglucosamidase-like" evidence="2">
    <location>
        <begin position="42"/>
        <end position="182"/>
    </location>
</feature>
<evidence type="ECO:0000256" key="1">
    <source>
        <dbReference type="SAM" id="MobiDB-lite"/>
    </source>
</evidence>
<sequence length="250" mass="28872">MNIKFSPVPVEDRERGRNGNCYNPGSPLTEAMKKQFMEEIKPICIEMERKYGVPAAFLGGQAVNESGFGLTRTGYFANNFCGLKFVGAWGRKPPQIMNGQDFGVETYQLIGQPDEAWDGSVRIIENLGEDRLIFDESSRYDNRYFKFKSKPEFFDFLCRITYLNGSEGRLYPKDLRYIFDEYRQNIQRGMSIRESCSLVACQLGKSGYCHTEEGNGTPPQRRCNYYSRVITEAMDEWNTYEWTKIALTQN</sequence>
<dbReference type="InterPro" id="IPR002901">
    <property type="entry name" value="MGlyc_endo_b_GlcNAc-like_dom"/>
</dbReference>
<comment type="caution">
    <text evidence="3">The sequence shown here is derived from an EMBL/GenBank/DDBJ whole genome shotgun (WGS) entry which is preliminary data.</text>
</comment>
<dbReference type="Proteomes" id="UP000320523">
    <property type="component" value="Unassembled WGS sequence"/>
</dbReference>
<gene>
    <name evidence="3" type="ORF">EWV75_10905</name>
</gene>
<organism evidence="3 4">
    <name type="scientific">Microcystis wesenbergii Mw_QC_S_20081001_S30D</name>
    <dbReference type="NCBI Taxonomy" id="2486245"/>
    <lineage>
        <taxon>Bacteria</taxon>
        <taxon>Bacillati</taxon>
        <taxon>Cyanobacteriota</taxon>
        <taxon>Cyanophyceae</taxon>
        <taxon>Oscillatoriophycideae</taxon>
        <taxon>Chroococcales</taxon>
        <taxon>Microcystaceae</taxon>
        <taxon>Microcystis</taxon>
    </lineage>
</organism>
<dbReference type="Gene3D" id="1.10.530.10">
    <property type="match status" value="1"/>
</dbReference>
<dbReference type="GO" id="GO:0004040">
    <property type="term" value="F:amidase activity"/>
    <property type="evidence" value="ECO:0007669"/>
    <property type="project" value="InterPro"/>
</dbReference>
<evidence type="ECO:0000313" key="3">
    <source>
        <dbReference type="EMBL" id="TRU96629.1"/>
    </source>
</evidence>
<dbReference type="AlphaFoldDB" id="A0A552JLQ2"/>
<evidence type="ECO:0000259" key="2">
    <source>
        <dbReference type="Pfam" id="PF01832"/>
    </source>
</evidence>
<accession>A0A552JLQ2</accession>
<dbReference type="Pfam" id="PF01832">
    <property type="entry name" value="Glucosaminidase"/>
    <property type="match status" value="1"/>
</dbReference>
<reference evidence="3 4" key="1">
    <citation type="submission" date="2019-01" db="EMBL/GenBank/DDBJ databases">
        <title>Coherence of Microcystis species and biogeography revealed through population genomics.</title>
        <authorList>
            <person name="Perez-Carrascal O.M."/>
            <person name="Terrat Y."/>
            <person name="Giani A."/>
            <person name="Fortin N."/>
            <person name="Tromas N."/>
            <person name="Shapiro B.J."/>
        </authorList>
    </citation>
    <scope>NUCLEOTIDE SEQUENCE [LARGE SCALE GENOMIC DNA]</scope>
    <source>
        <strain evidence="3">Mw_QC_S_20081001_S30D</strain>
    </source>
</reference>
<name>A0A552JLQ2_9CHRO</name>
<proteinExistence type="predicted"/>
<evidence type="ECO:0000313" key="4">
    <source>
        <dbReference type="Proteomes" id="UP000320523"/>
    </source>
</evidence>